<organism evidence="2 3">
    <name type="scientific">Pseudopedobacter saltans</name>
    <dbReference type="NCBI Taxonomy" id="151895"/>
    <lineage>
        <taxon>Bacteria</taxon>
        <taxon>Pseudomonadati</taxon>
        <taxon>Bacteroidota</taxon>
        <taxon>Sphingobacteriia</taxon>
        <taxon>Sphingobacteriales</taxon>
        <taxon>Sphingobacteriaceae</taxon>
        <taxon>Pseudopedobacter</taxon>
    </lineage>
</organism>
<feature type="domain" description="C-type lectin" evidence="1">
    <location>
        <begin position="54"/>
        <end position="217"/>
    </location>
</feature>
<evidence type="ECO:0000313" key="2">
    <source>
        <dbReference type="EMBL" id="PZP45207.1"/>
    </source>
</evidence>
<dbReference type="PROSITE" id="PS50041">
    <property type="entry name" value="C_TYPE_LECTIN_2"/>
    <property type="match status" value="1"/>
</dbReference>
<dbReference type="InterPro" id="IPR016187">
    <property type="entry name" value="CTDL_fold"/>
</dbReference>
<proteinExistence type="predicted"/>
<dbReference type="SUPFAM" id="SSF56436">
    <property type="entry name" value="C-type lectin-like"/>
    <property type="match status" value="1"/>
</dbReference>
<dbReference type="AlphaFoldDB" id="A0A2W5EUG9"/>
<sequence>MTVSMDNGKMVVKGAAKPSEWVTFFRGVTFRNSKSATDTRRSITFMLGDVTASKDGHFYGFVTSPAGSEDGFVSWYDADKAASYMKFNGMQGYLATILSSEENEILTNELKGNGWLGGSDDYKQINAAIGSTKYNNQSESEGEWFWVRGPEQGTPFFKATYNGDPNGQIASKYSNWNQSEPNNNWAQKTKMDTTNPENFLEIYGAGGAYGSKGTWNDWNALKHYSGQDFIKGFVVEFGGMNGDPTTNIFPEGTVNIAKSFITPVKLKSFSGLAKNKSVVLLWSTVSEYNSKSFEILRSVNGGGSWEKLSSVPAIGNSSAFHEYTFTDENLGKYNLYKLNQIDRDGVNEYSNTISVNVSEAMSESISLFPNPAKESITIKNVEVGSTVGIYNMAGVLLRSLTATNKTFTVQLGHFQVECML</sequence>
<protein>
    <recommendedName>
        <fullName evidence="1">C-type lectin domain-containing protein</fullName>
    </recommendedName>
</protein>
<dbReference type="Gene3D" id="3.10.100.10">
    <property type="entry name" value="Mannose-Binding Protein A, subunit A"/>
    <property type="match status" value="1"/>
</dbReference>
<dbReference type="InterPro" id="IPR013783">
    <property type="entry name" value="Ig-like_fold"/>
</dbReference>
<name>A0A2W5EUG9_9SPHI</name>
<accession>A0A2W5EUG9</accession>
<evidence type="ECO:0000259" key="1">
    <source>
        <dbReference type="PROSITE" id="PS50041"/>
    </source>
</evidence>
<dbReference type="EMBL" id="QFOI01000280">
    <property type="protein sequence ID" value="PZP45207.1"/>
    <property type="molecule type" value="Genomic_DNA"/>
</dbReference>
<evidence type="ECO:0000313" key="3">
    <source>
        <dbReference type="Proteomes" id="UP000249645"/>
    </source>
</evidence>
<dbReference type="Proteomes" id="UP000249645">
    <property type="component" value="Unassembled WGS sequence"/>
</dbReference>
<dbReference type="InterPro" id="IPR016186">
    <property type="entry name" value="C-type_lectin-like/link_sf"/>
</dbReference>
<dbReference type="InterPro" id="IPR001304">
    <property type="entry name" value="C-type_lectin-like"/>
</dbReference>
<comment type="caution">
    <text evidence="2">The sequence shown here is derived from an EMBL/GenBank/DDBJ whole genome shotgun (WGS) entry which is preliminary data.</text>
</comment>
<gene>
    <name evidence="2" type="ORF">DI598_13635</name>
</gene>
<dbReference type="Gene3D" id="2.60.40.10">
    <property type="entry name" value="Immunoglobulins"/>
    <property type="match status" value="1"/>
</dbReference>
<reference evidence="2 3" key="1">
    <citation type="submission" date="2017-11" db="EMBL/GenBank/DDBJ databases">
        <title>Infants hospitalized years apart are colonized by the same room-sourced microbial strains.</title>
        <authorList>
            <person name="Brooks B."/>
            <person name="Olm M.R."/>
            <person name="Firek B.A."/>
            <person name="Baker R."/>
            <person name="Thomas B.C."/>
            <person name="Morowitz M.J."/>
            <person name="Banfield J.F."/>
        </authorList>
    </citation>
    <scope>NUCLEOTIDE SEQUENCE [LARGE SCALE GENOMIC DNA]</scope>
    <source>
        <strain evidence="2">S2_009_000_R2_76</strain>
    </source>
</reference>